<proteinExistence type="predicted"/>
<name>A0A1H3ZJP7_9BACT</name>
<keyword evidence="3" id="KW-1185">Reference proteome</keyword>
<dbReference type="Pfam" id="PF12680">
    <property type="entry name" value="SnoaL_2"/>
    <property type="match status" value="1"/>
</dbReference>
<organism evidence="2 3">
    <name type="scientific">Chitinophaga terrae</name>
    <name type="common">ex Kim and Jung 2007</name>
    <dbReference type="NCBI Taxonomy" id="408074"/>
    <lineage>
        <taxon>Bacteria</taxon>
        <taxon>Pseudomonadati</taxon>
        <taxon>Bacteroidota</taxon>
        <taxon>Chitinophagia</taxon>
        <taxon>Chitinophagales</taxon>
        <taxon>Chitinophagaceae</taxon>
        <taxon>Chitinophaga</taxon>
    </lineage>
</organism>
<feature type="domain" description="SnoaL-like" evidence="1">
    <location>
        <begin position="9"/>
        <end position="114"/>
    </location>
</feature>
<evidence type="ECO:0000259" key="1">
    <source>
        <dbReference type="Pfam" id="PF12680"/>
    </source>
</evidence>
<accession>A0A1H3ZJP7</accession>
<dbReference type="RefSeq" id="WP_089759758.1">
    <property type="nucleotide sequence ID" value="NZ_BKAT01000005.1"/>
</dbReference>
<dbReference type="InterPro" id="IPR032710">
    <property type="entry name" value="NTF2-like_dom_sf"/>
</dbReference>
<dbReference type="SUPFAM" id="SSF54427">
    <property type="entry name" value="NTF2-like"/>
    <property type="match status" value="1"/>
</dbReference>
<dbReference type="AlphaFoldDB" id="A0A1H3ZJP7"/>
<dbReference type="Gene3D" id="3.10.450.50">
    <property type="match status" value="1"/>
</dbReference>
<dbReference type="InterPro" id="IPR037401">
    <property type="entry name" value="SnoaL-like"/>
</dbReference>
<sequence>MEKQSLAVVTEFIDAVKALNLEKVGALLHPEVKWHQPGRNRFSGAKQSAAEVFQMVGGMFEVSQNTMKLEKADLFALNGGSVAVSLTWKASRPGAELDTENIDVYTVENGQIVAVTVFATDLGQEDNFWGN</sequence>
<evidence type="ECO:0000313" key="3">
    <source>
        <dbReference type="Proteomes" id="UP000199656"/>
    </source>
</evidence>
<protein>
    <recommendedName>
        <fullName evidence="1">SnoaL-like domain-containing protein</fullName>
    </recommendedName>
</protein>
<dbReference type="EMBL" id="FNRL01000004">
    <property type="protein sequence ID" value="SEA23885.1"/>
    <property type="molecule type" value="Genomic_DNA"/>
</dbReference>
<dbReference type="STRING" id="408074.SAMN05660909_01255"/>
<gene>
    <name evidence="2" type="ORF">SAMN05660909_01255</name>
</gene>
<dbReference type="Proteomes" id="UP000199656">
    <property type="component" value="Unassembled WGS sequence"/>
</dbReference>
<reference evidence="3" key="1">
    <citation type="submission" date="2016-10" db="EMBL/GenBank/DDBJ databases">
        <authorList>
            <person name="Varghese N."/>
            <person name="Submissions S."/>
        </authorList>
    </citation>
    <scope>NUCLEOTIDE SEQUENCE [LARGE SCALE GENOMIC DNA]</scope>
    <source>
        <strain evidence="3">DSM 23920</strain>
    </source>
</reference>
<evidence type="ECO:0000313" key="2">
    <source>
        <dbReference type="EMBL" id="SEA23885.1"/>
    </source>
</evidence>
<dbReference type="OrthoDB" id="7859473at2"/>